<evidence type="ECO:0000256" key="1">
    <source>
        <dbReference type="SAM" id="MobiDB-lite"/>
    </source>
</evidence>
<feature type="region of interest" description="Disordered" evidence="1">
    <location>
        <begin position="144"/>
        <end position="167"/>
    </location>
</feature>
<dbReference type="STRING" id="1382522.W6MKQ3"/>
<reference evidence="3" key="2">
    <citation type="submission" date="2014-02" db="EMBL/GenBank/DDBJ databases">
        <title>Complete DNA sequence of /Kuraishia capsulata/ illustrates novel genomic features among budding yeasts (/Saccharomycotina/).</title>
        <authorList>
            <person name="Morales L."/>
            <person name="Noel B."/>
            <person name="Porcel B."/>
            <person name="Marcet-Houben M."/>
            <person name="Hullo M-F."/>
            <person name="Sacerdot C."/>
            <person name="Tekaia F."/>
            <person name="Leh-Louis V."/>
            <person name="Despons L."/>
            <person name="Khanna V."/>
            <person name="Aury J-M."/>
            <person name="Barbe V."/>
            <person name="Couloux A."/>
            <person name="Labadie K."/>
            <person name="Pelletier E."/>
            <person name="Souciet J-L."/>
            <person name="Boekhout T."/>
            <person name="Gabaldon T."/>
            <person name="Wincker P."/>
            <person name="Dujon B."/>
        </authorList>
    </citation>
    <scope>NUCLEOTIDE SEQUENCE</scope>
    <source>
        <strain evidence="3">CBS 1993</strain>
    </source>
</reference>
<organism evidence="3 4">
    <name type="scientific">Kuraishia capsulata CBS 1993</name>
    <dbReference type="NCBI Taxonomy" id="1382522"/>
    <lineage>
        <taxon>Eukaryota</taxon>
        <taxon>Fungi</taxon>
        <taxon>Dikarya</taxon>
        <taxon>Ascomycota</taxon>
        <taxon>Saccharomycotina</taxon>
        <taxon>Pichiomycetes</taxon>
        <taxon>Pichiales</taxon>
        <taxon>Pichiaceae</taxon>
        <taxon>Kuraishia</taxon>
    </lineage>
</organism>
<evidence type="ECO:0000259" key="2">
    <source>
        <dbReference type="Pfam" id="PF05486"/>
    </source>
</evidence>
<feature type="domain" description="SRP9" evidence="2">
    <location>
        <begin position="5"/>
        <end position="94"/>
    </location>
</feature>
<dbReference type="InterPro" id="IPR039432">
    <property type="entry name" value="SRP9_dom"/>
</dbReference>
<sequence length="167" mass="18187">MPTVDSIDVYIERSLRLFEANPSTTRVTITYGSAEKKAKKSGKQPKTSVANPPATHYTTFKTFDPVSGTCFTTSTSKAKELSRLLALLGPRGMQLTKTKKTVDRDGETKKVLSEVVSIKERGIAAILTNREFADEEPEVAQAVNVATETAPAEASKPKKGKKKGKKR</sequence>
<dbReference type="PANTHER" id="PTHR12834">
    <property type="entry name" value="SIGNAL RECOGNITION PARTICLE 9 KDA PROTEIN"/>
    <property type="match status" value="1"/>
</dbReference>
<dbReference type="EMBL" id="HG793126">
    <property type="protein sequence ID" value="CDK25332.1"/>
    <property type="molecule type" value="Genomic_DNA"/>
</dbReference>
<dbReference type="GeneID" id="34518732"/>
<dbReference type="HOGENOM" id="CLU_104695_0_1_1"/>
<evidence type="ECO:0000313" key="3">
    <source>
        <dbReference type="EMBL" id="CDK25332.1"/>
    </source>
</evidence>
<dbReference type="GO" id="GO:0005786">
    <property type="term" value="C:signal recognition particle, endoplasmic reticulum targeting"/>
    <property type="evidence" value="ECO:0007669"/>
    <property type="project" value="TreeGrafter"/>
</dbReference>
<protein>
    <recommendedName>
        <fullName evidence="2">SRP9 domain-containing protein</fullName>
    </recommendedName>
</protein>
<accession>W6MKQ3</accession>
<reference evidence="3" key="1">
    <citation type="submission" date="2013-12" db="EMBL/GenBank/DDBJ databases">
        <authorList>
            <person name="Genoscope - CEA"/>
        </authorList>
    </citation>
    <scope>NUCLEOTIDE SEQUENCE</scope>
    <source>
        <strain evidence="3">CBS 1993</strain>
    </source>
</reference>
<proteinExistence type="predicted"/>
<dbReference type="PANTHER" id="PTHR12834:SF12">
    <property type="entry name" value="SIGNAL RECOGNITION PARTICLE 9 KDA PROTEIN"/>
    <property type="match status" value="1"/>
</dbReference>
<dbReference type="InterPro" id="IPR039914">
    <property type="entry name" value="SRP9-like"/>
</dbReference>
<feature type="compositionally biased region" description="Polar residues" evidence="1">
    <location>
        <begin position="44"/>
        <end position="53"/>
    </location>
</feature>
<dbReference type="OrthoDB" id="5419752at2759"/>
<feature type="compositionally biased region" description="Basic residues" evidence="1">
    <location>
        <begin position="157"/>
        <end position="167"/>
    </location>
</feature>
<dbReference type="Proteomes" id="UP000019384">
    <property type="component" value="Unassembled WGS sequence"/>
</dbReference>
<evidence type="ECO:0000313" key="4">
    <source>
        <dbReference type="Proteomes" id="UP000019384"/>
    </source>
</evidence>
<name>W6MKQ3_9ASCO</name>
<dbReference type="GO" id="GO:0006614">
    <property type="term" value="P:SRP-dependent cotranslational protein targeting to membrane"/>
    <property type="evidence" value="ECO:0007669"/>
    <property type="project" value="InterPro"/>
</dbReference>
<keyword evidence="4" id="KW-1185">Reference proteome</keyword>
<dbReference type="Pfam" id="PF05486">
    <property type="entry name" value="SRP9-21"/>
    <property type="match status" value="1"/>
</dbReference>
<dbReference type="RefSeq" id="XP_022457344.1">
    <property type="nucleotide sequence ID" value="XM_022603466.1"/>
</dbReference>
<gene>
    <name evidence="3" type="ORF">KUCA_T00001301001</name>
</gene>
<feature type="region of interest" description="Disordered" evidence="1">
    <location>
        <begin position="34"/>
        <end position="53"/>
    </location>
</feature>
<dbReference type="AlphaFoldDB" id="W6MKQ3"/>